<keyword evidence="2" id="KW-0472">Membrane</keyword>
<dbReference type="EMBL" id="RRYP01016642">
    <property type="protein sequence ID" value="TNV74786.1"/>
    <property type="molecule type" value="Genomic_DNA"/>
</dbReference>
<evidence type="ECO:0000313" key="4">
    <source>
        <dbReference type="Proteomes" id="UP000785679"/>
    </source>
</evidence>
<sequence length="762" mass="89650">MAVKQKTYTAGVMFGAQIIDDKIKSIKDKFFSIFIFLFLRPYVITVLIIFALEVVFIVRFTSNIFKTINDLHEKIDLLRKNYKKFNKSKSIADHNQASHHTRNKTYDGESFDYLLMRARRDSQTSLMKQDESNNEATVDVMQDYQGRESCMEITKLYRAANKLIKTLLLARTSSKQGDENKALLCYNEVANLFLDKSHNHNEKYERSTSKLRKGGFDLLLDASVDLEAIRPKSEELFSDGMLNENLAICFNNIACIYARQENFTKANHYFIESIRIEENIAMLNTNPHKSINSAENMRFALRYFNFGYSLYKQFKKFSNKRALCNISCAQFIIPIVFDSNILKTAKDAKEFLRKSKKCFKALKYKDQSNGVHNQRSFQDVCIFIRLLKQELSILTSHQFYKSQVDKSLAKLHSDIFHYIKSEDYQGEEHGGLTKYWLGRVREKQKGLWYFSKDTLLQYLLYITGLYFEKQQQDAAGYFSEQKALHYYEQSFTNPLISRVEHQFMHLAMQRIDKLIRHRREMQTYLGRIRQLEEKYKRKKRSIQVIMELSNENQYSQEVILSFVRDGIFDKLLPKDLFGLIQLRSGRNPHQVIKLEQKHLNTKIKQRILNELNYTQRMEEKVGVSFDLGRGIQKCYSEARCAGFNEPCENWIVAIVGQQQQELSPIQGYLMRRRKDPQQQQQNLIILGVGIQSGFQCRKYRRLCHLTEQGQFVNLDFEDNLFIDNNLEDYQPSYIRALNRVEATMALFDSKCEPFITENIDFT</sequence>
<evidence type="ECO:0000256" key="2">
    <source>
        <dbReference type="SAM" id="Phobius"/>
    </source>
</evidence>
<comment type="caution">
    <text evidence="3">The sequence shown here is derived from an EMBL/GenBank/DDBJ whole genome shotgun (WGS) entry which is preliminary data.</text>
</comment>
<keyword evidence="1" id="KW-0175">Coiled coil</keyword>
<dbReference type="OrthoDB" id="325494at2759"/>
<dbReference type="Gene3D" id="1.25.40.10">
    <property type="entry name" value="Tetratricopeptide repeat domain"/>
    <property type="match status" value="1"/>
</dbReference>
<evidence type="ECO:0000313" key="3">
    <source>
        <dbReference type="EMBL" id="TNV74786.1"/>
    </source>
</evidence>
<name>A0A8J8NHS9_HALGN</name>
<keyword evidence="4" id="KW-1185">Reference proteome</keyword>
<dbReference type="InterPro" id="IPR011990">
    <property type="entry name" value="TPR-like_helical_dom_sf"/>
</dbReference>
<keyword evidence="2" id="KW-0812">Transmembrane</keyword>
<protein>
    <recommendedName>
        <fullName evidence="5">Tetratricopeptide repeat protein</fullName>
    </recommendedName>
</protein>
<evidence type="ECO:0008006" key="5">
    <source>
        <dbReference type="Google" id="ProtNLM"/>
    </source>
</evidence>
<dbReference type="Proteomes" id="UP000785679">
    <property type="component" value="Unassembled WGS sequence"/>
</dbReference>
<dbReference type="AlphaFoldDB" id="A0A8J8NHS9"/>
<organism evidence="3 4">
    <name type="scientific">Halteria grandinella</name>
    <dbReference type="NCBI Taxonomy" id="5974"/>
    <lineage>
        <taxon>Eukaryota</taxon>
        <taxon>Sar</taxon>
        <taxon>Alveolata</taxon>
        <taxon>Ciliophora</taxon>
        <taxon>Intramacronucleata</taxon>
        <taxon>Spirotrichea</taxon>
        <taxon>Stichotrichia</taxon>
        <taxon>Sporadotrichida</taxon>
        <taxon>Halteriidae</taxon>
        <taxon>Halteria</taxon>
    </lineage>
</organism>
<dbReference type="SUPFAM" id="SSF48452">
    <property type="entry name" value="TPR-like"/>
    <property type="match status" value="1"/>
</dbReference>
<gene>
    <name evidence="3" type="ORF">FGO68_gene12303</name>
</gene>
<evidence type="ECO:0000256" key="1">
    <source>
        <dbReference type="SAM" id="Coils"/>
    </source>
</evidence>
<keyword evidence="2" id="KW-1133">Transmembrane helix</keyword>
<reference evidence="3" key="1">
    <citation type="submission" date="2019-06" db="EMBL/GenBank/DDBJ databases">
        <authorList>
            <person name="Zheng W."/>
        </authorList>
    </citation>
    <scope>NUCLEOTIDE SEQUENCE</scope>
    <source>
        <strain evidence="3">QDHG01</strain>
    </source>
</reference>
<proteinExistence type="predicted"/>
<feature type="coiled-coil region" evidence="1">
    <location>
        <begin position="514"/>
        <end position="548"/>
    </location>
</feature>
<accession>A0A8J8NHS9</accession>
<feature type="transmembrane region" description="Helical" evidence="2">
    <location>
        <begin position="30"/>
        <end position="58"/>
    </location>
</feature>